<protein>
    <submittedName>
        <fullName evidence="3">CDP-glucose 4,6-dehydratase</fullName>
    </submittedName>
</protein>
<feature type="domain" description="NAD-dependent epimerase/dehydratase" evidence="2">
    <location>
        <begin position="18"/>
        <end position="248"/>
    </location>
</feature>
<accession>A0A1H7B341</accession>
<gene>
    <name evidence="3" type="ORF">SAMN05421637_2692</name>
</gene>
<organism evidence="3 4">
    <name type="scientific">Demequina mangrovi</name>
    <dbReference type="NCBI Taxonomy" id="1043493"/>
    <lineage>
        <taxon>Bacteria</taxon>
        <taxon>Bacillati</taxon>
        <taxon>Actinomycetota</taxon>
        <taxon>Actinomycetes</taxon>
        <taxon>Micrococcales</taxon>
        <taxon>Demequinaceae</taxon>
        <taxon>Demequina</taxon>
    </lineage>
</organism>
<dbReference type="OrthoDB" id="9779041at2"/>
<dbReference type="EMBL" id="FNZI01000008">
    <property type="protein sequence ID" value="SEJ68670.1"/>
    <property type="molecule type" value="Genomic_DNA"/>
</dbReference>
<evidence type="ECO:0000256" key="1">
    <source>
        <dbReference type="ARBA" id="ARBA00007637"/>
    </source>
</evidence>
<dbReference type="SUPFAM" id="SSF51735">
    <property type="entry name" value="NAD(P)-binding Rossmann-fold domains"/>
    <property type="match status" value="1"/>
</dbReference>
<name>A0A1H7B341_9MICO</name>
<dbReference type="Gene3D" id="3.40.50.720">
    <property type="entry name" value="NAD(P)-binding Rossmann-like Domain"/>
    <property type="match status" value="1"/>
</dbReference>
<reference evidence="4" key="1">
    <citation type="submission" date="2016-10" db="EMBL/GenBank/DDBJ databases">
        <authorList>
            <person name="Varghese N."/>
        </authorList>
    </citation>
    <scope>NUCLEOTIDE SEQUENCE [LARGE SCALE GENOMIC DNA]</scope>
    <source>
        <strain evidence="4">DSM 24868</strain>
    </source>
</reference>
<dbReference type="Gene3D" id="3.90.25.10">
    <property type="entry name" value="UDP-galactose 4-epimerase, domain 1"/>
    <property type="match status" value="1"/>
</dbReference>
<dbReference type="AlphaFoldDB" id="A0A1H7B341"/>
<dbReference type="InterPro" id="IPR036291">
    <property type="entry name" value="NAD(P)-bd_dom_sf"/>
</dbReference>
<evidence type="ECO:0000259" key="2">
    <source>
        <dbReference type="Pfam" id="PF01370"/>
    </source>
</evidence>
<dbReference type="Pfam" id="PF01370">
    <property type="entry name" value="Epimerase"/>
    <property type="match status" value="1"/>
</dbReference>
<dbReference type="STRING" id="1043493.SAMN05421637_2692"/>
<proteinExistence type="inferred from homology"/>
<dbReference type="InterPro" id="IPR001509">
    <property type="entry name" value="Epimerase_deHydtase"/>
</dbReference>
<dbReference type="eggNOG" id="COG0451">
    <property type="taxonomic scope" value="Bacteria"/>
</dbReference>
<dbReference type="PANTHER" id="PTHR43000">
    <property type="entry name" value="DTDP-D-GLUCOSE 4,6-DEHYDRATASE-RELATED"/>
    <property type="match status" value="1"/>
</dbReference>
<dbReference type="Proteomes" id="UP000183315">
    <property type="component" value="Unassembled WGS sequence"/>
</dbReference>
<sequence>MGNAERAGDSSTFSGRTVLITGHSGFIGAWLATVLDHLGATVVGYSADDDPDSETRAQWLETMGVKRIRGDVRDRDKLFAAIEVTRPDIVFHLAAQAILCRGFDEPHLTFDVNLNGSLNILEAERLGMMPAVVHVTSDKCYVPMTADSGMLNEDSPIGGRSPYSASKSMAENMFREYMDLPRLGGAPHRAASVRLGNVIGGGDFADRLVPNCVKVFQDGDVFAVRDPLAVRPFQHVLDVVDGFVRLGARLLTAEGEQVHALNFAPPTSGHTAGEMVFELARAWGDEALLSPERDVCGFPEDKLLWLDGSKAAELLDWHHAFDLRRSAERIIDWVRSVDEGATPAETTRRQAAEYYLEPVRVMGAAA</sequence>
<evidence type="ECO:0000313" key="4">
    <source>
        <dbReference type="Proteomes" id="UP000183315"/>
    </source>
</evidence>
<comment type="similarity">
    <text evidence="1">Belongs to the NAD(P)-dependent epimerase/dehydratase family.</text>
</comment>
<evidence type="ECO:0000313" key="3">
    <source>
        <dbReference type="EMBL" id="SEJ68670.1"/>
    </source>
</evidence>
<keyword evidence="4" id="KW-1185">Reference proteome</keyword>